<dbReference type="EMBL" id="CM056809">
    <property type="protein sequence ID" value="KAJ8647724.1"/>
    <property type="molecule type" value="Genomic_DNA"/>
</dbReference>
<sequence>MPAERKTDMLQAIQAKFDLGNNANTKRWVYLGISTSWRNWKAELKKKYYNPYHIIRERLQHCPARVNPDQWAWLARSRRNSRNREAQTMSHTAGTKSFARIRDEAYYAQLRSTILSQDPLPSLNRVFQQIAQDERVRGITRITEEKPEVVGFAVRIANRTQPRLDRAERAALVCSHCHKSGHDIATCFDLHGTLDWYLEKYGNTYEGKGNVKGKTNAPSTKTSAGRGRGGVRANATTPDITHSAPLGQPSPAPGAQPLPGFTAEQWAALAAAFGTPQTRSNRLHAFAHNQRARGDKFASRSRKCVFVGYPFGKKGWSLFDLEKMEFFVSRDVKFYENVFPYLNAEATTITPTVESDVTYNGGDIEEFLDDVGGHRALHEDVIVATQTPQTASPTTSDTPSHEETQPSSTSVLSQNARNVPTVAASSTGAGGVDGTTGGSRGDNLGRGLREKFPLVKLRDYVTHTVIKKSPSLAPPDPDSHTPSDQTGTYKIPVPDDHENEICEMVLVSNPQMECATAVHHADRARVALTRNNGIVSDTRYANNLGFLKDAPMVGCSQLLKKYQEYDD</sequence>
<keyword evidence="2" id="KW-1185">Reference proteome</keyword>
<reference evidence="1 2" key="1">
    <citation type="journal article" date="2022" name="Hortic Res">
        <title>A haplotype resolved chromosomal level avocado genome allows analysis of novel avocado genes.</title>
        <authorList>
            <person name="Nath O."/>
            <person name="Fletcher S.J."/>
            <person name="Hayward A."/>
            <person name="Shaw L.M."/>
            <person name="Masouleh A.K."/>
            <person name="Furtado A."/>
            <person name="Henry R.J."/>
            <person name="Mitter N."/>
        </authorList>
    </citation>
    <scope>NUCLEOTIDE SEQUENCE [LARGE SCALE GENOMIC DNA]</scope>
    <source>
        <strain evidence="2">cv. Hass</strain>
    </source>
</reference>
<comment type="caution">
    <text evidence="1">The sequence shown here is derived from an EMBL/GenBank/DDBJ whole genome shotgun (WGS) entry which is preliminary data.</text>
</comment>
<dbReference type="Proteomes" id="UP001234297">
    <property type="component" value="Chromosome 1"/>
</dbReference>
<proteinExistence type="predicted"/>
<evidence type="ECO:0000313" key="1">
    <source>
        <dbReference type="EMBL" id="KAJ8647724.1"/>
    </source>
</evidence>
<gene>
    <name evidence="1" type="ORF">MRB53_000747</name>
</gene>
<organism evidence="1 2">
    <name type="scientific">Persea americana</name>
    <name type="common">Avocado</name>
    <dbReference type="NCBI Taxonomy" id="3435"/>
    <lineage>
        <taxon>Eukaryota</taxon>
        <taxon>Viridiplantae</taxon>
        <taxon>Streptophyta</taxon>
        <taxon>Embryophyta</taxon>
        <taxon>Tracheophyta</taxon>
        <taxon>Spermatophyta</taxon>
        <taxon>Magnoliopsida</taxon>
        <taxon>Magnoliidae</taxon>
        <taxon>Laurales</taxon>
        <taxon>Lauraceae</taxon>
        <taxon>Persea</taxon>
    </lineage>
</organism>
<name>A0ACC2MPQ5_PERAE</name>
<evidence type="ECO:0000313" key="2">
    <source>
        <dbReference type="Proteomes" id="UP001234297"/>
    </source>
</evidence>
<accession>A0ACC2MPQ5</accession>
<protein>
    <submittedName>
        <fullName evidence="1">Uncharacterized protein</fullName>
    </submittedName>
</protein>